<dbReference type="PROSITE" id="PS51257">
    <property type="entry name" value="PROKAR_LIPOPROTEIN"/>
    <property type="match status" value="1"/>
</dbReference>
<dbReference type="Proteomes" id="UP000541857">
    <property type="component" value="Unassembled WGS sequence"/>
</dbReference>
<keyword evidence="2" id="KW-1185">Reference proteome</keyword>
<accession>A0A7W2R327</accession>
<dbReference type="RefSeq" id="WP_182202297.1">
    <property type="nucleotide sequence ID" value="NZ_JACGLT010000002.1"/>
</dbReference>
<sequence length="133" mass="14588">MSPKKIILLLSTMIFGLLVSCSDDDKNEDCISNQAAFVTSVDAPKTGTLNKTLNIEVSFQVNNGCGGFGDFIEKKDGNTRVIEVEAKYVGCICTDNLPIRTVNYEFITNKAGNHELKFKSSPTEFITINLTVN</sequence>
<gene>
    <name evidence="1" type="ORF">H3Z82_02400</name>
</gene>
<evidence type="ECO:0008006" key="3">
    <source>
        <dbReference type="Google" id="ProtNLM"/>
    </source>
</evidence>
<proteinExistence type="predicted"/>
<evidence type="ECO:0000313" key="2">
    <source>
        <dbReference type="Proteomes" id="UP000541857"/>
    </source>
</evidence>
<evidence type="ECO:0000313" key="1">
    <source>
        <dbReference type="EMBL" id="MBA6151570.1"/>
    </source>
</evidence>
<organism evidence="1 2">
    <name type="scientific">Gelidibacter maritimus</name>
    <dbReference type="NCBI Taxonomy" id="2761487"/>
    <lineage>
        <taxon>Bacteria</taxon>
        <taxon>Pseudomonadati</taxon>
        <taxon>Bacteroidota</taxon>
        <taxon>Flavobacteriia</taxon>
        <taxon>Flavobacteriales</taxon>
        <taxon>Flavobacteriaceae</taxon>
        <taxon>Gelidibacter</taxon>
    </lineage>
</organism>
<name>A0A7W2R327_9FLAO</name>
<dbReference type="EMBL" id="JACGLT010000002">
    <property type="protein sequence ID" value="MBA6151570.1"/>
    <property type="molecule type" value="Genomic_DNA"/>
</dbReference>
<reference evidence="1 2" key="1">
    <citation type="submission" date="2020-07" db="EMBL/GenBank/DDBJ databases">
        <title>Bacterium isolated from marine sediment.</title>
        <authorList>
            <person name="Shang D."/>
        </authorList>
    </citation>
    <scope>NUCLEOTIDE SEQUENCE [LARGE SCALE GENOMIC DNA]</scope>
    <source>
        <strain evidence="1 2">F6074</strain>
    </source>
</reference>
<dbReference type="AlphaFoldDB" id="A0A7W2R327"/>
<comment type="caution">
    <text evidence="1">The sequence shown here is derived from an EMBL/GenBank/DDBJ whole genome shotgun (WGS) entry which is preliminary data.</text>
</comment>
<protein>
    <recommendedName>
        <fullName evidence="3">Lipoprotein</fullName>
    </recommendedName>
</protein>